<feature type="region of interest" description="Disordered" evidence="1">
    <location>
        <begin position="399"/>
        <end position="435"/>
    </location>
</feature>
<evidence type="ECO:0000256" key="1">
    <source>
        <dbReference type="SAM" id="MobiDB-lite"/>
    </source>
</evidence>
<gene>
    <name evidence="3" type="ORF">g.27894</name>
</gene>
<dbReference type="Pfam" id="PF12516">
    <property type="entry name" value="DUF3719"/>
    <property type="match status" value="1"/>
</dbReference>
<name>A0A1B6HQZ6_9HEMI</name>
<organism evidence="3">
    <name type="scientific">Homalodisca liturata</name>
    <dbReference type="NCBI Taxonomy" id="320908"/>
    <lineage>
        <taxon>Eukaryota</taxon>
        <taxon>Metazoa</taxon>
        <taxon>Ecdysozoa</taxon>
        <taxon>Arthropoda</taxon>
        <taxon>Hexapoda</taxon>
        <taxon>Insecta</taxon>
        <taxon>Pterygota</taxon>
        <taxon>Neoptera</taxon>
        <taxon>Paraneoptera</taxon>
        <taxon>Hemiptera</taxon>
        <taxon>Auchenorrhyncha</taxon>
        <taxon>Membracoidea</taxon>
        <taxon>Cicadellidae</taxon>
        <taxon>Cicadellinae</taxon>
        <taxon>Proconiini</taxon>
        <taxon>Homalodisca</taxon>
    </lineage>
</organism>
<sequence length="435" mass="48713">MQSKGKSFSRQSSTSKQCPASSPKPLDSACFNYRNSPVWSSEWRATDNESESSDWLSQSVASSTSWSDELESDLTKSLQDQMCLVENTLYRDGNEQLSAKSPLREECRLWQQNFPHLRILGEAVKSSVGCQTRSRQEEIEEQIDEIIAAHGDYDENSSCKTVAKKEIIQDESEIYKEKIKKAVIDQIFARIWPDVVKRIEPMLRRVVRNQEDVFRISPELNLRCESYNDELTSGFNSLSLVDDLSLSSLRPRSGRKSALSARRSAAMVPIKPVVLECSIPVPSLATIRTSSALRRSPARLSQPSLTVKYPSPERLLSPLVLQGEVRSAVKSAGGRKLKGTDKKPEARPRPQYDAKTGRMISRDDSRSGLRRNLKTSPPAPWSRHVTLPPIESTEIVPKMMESKAKRSSSAFFKGGRLNSGSRPNTSLTAKVRHSS</sequence>
<evidence type="ECO:0000259" key="2">
    <source>
        <dbReference type="Pfam" id="PF12516"/>
    </source>
</evidence>
<feature type="domain" description="DUF3719" evidence="2">
    <location>
        <begin position="101"/>
        <end position="124"/>
    </location>
</feature>
<dbReference type="AlphaFoldDB" id="A0A1B6HQZ6"/>
<evidence type="ECO:0000313" key="3">
    <source>
        <dbReference type="EMBL" id="JAS77107.1"/>
    </source>
</evidence>
<accession>A0A1B6HQZ6</accession>
<feature type="compositionally biased region" description="Polar residues" evidence="1">
    <location>
        <begin position="1"/>
        <end position="20"/>
    </location>
</feature>
<feature type="region of interest" description="Disordered" evidence="1">
    <location>
        <begin position="1"/>
        <end position="29"/>
    </location>
</feature>
<feature type="compositionally biased region" description="Basic and acidic residues" evidence="1">
    <location>
        <begin position="338"/>
        <end position="367"/>
    </location>
</feature>
<dbReference type="EMBL" id="GECU01030599">
    <property type="protein sequence ID" value="JAS77107.1"/>
    <property type="molecule type" value="Transcribed_RNA"/>
</dbReference>
<feature type="region of interest" description="Disordered" evidence="1">
    <location>
        <begin position="327"/>
        <end position="386"/>
    </location>
</feature>
<protein>
    <recommendedName>
        <fullName evidence="2">DUF3719 domain-containing protein</fullName>
    </recommendedName>
</protein>
<reference evidence="3" key="1">
    <citation type="submission" date="2015-11" db="EMBL/GenBank/DDBJ databases">
        <title>De novo transcriptome assembly of four potential Pierce s Disease insect vectors from Arizona vineyards.</title>
        <authorList>
            <person name="Tassone E.E."/>
        </authorList>
    </citation>
    <scope>NUCLEOTIDE SEQUENCE</scope>
</reference>
<dbReference type="InterPro" id="IPR022194">
    <property type="entry name" value="DUF3719"/>
</dbReference>
<proteinExistence type="predicted"/>
<feature type="compositionally biased region" description="Polar residues" evidence="1">
    <location>
        <begin position="418"/>
        <end position="428"/>
    </location>
</feature>